<dbReference type="AlphaFoldDB" id="A0A813U735"/>
<dbReference type="Pfam" id="PF21528">
    <property type="entry name" value="CC2D1A-B_DM14"/>
    <property type="match status" value="1"/>
</dbReference>
<evidence type="ECO:0000256" key="1">
    <source>
        <dbReference type="ARBA" id="ARBA00010672"/>
    </source>
</evidence>
<evidence type="ECO:0000259" key="3">
    <source>
        <dbReference type="PROSITE" id="PS50004"/>
    </source>
</evidence>
<dbReference type="EMBL" id="CAJOBC010000624">
    <property type="protein sequence ID" value="CAF3608237.1"/>
    <property type="molecule type" value="Genomic_DNA"/>
</dbReference>
<dbReference type="PROSITE" id="PS50004">
    <property type="entry name" value="C2"/>
    <property type="match status" value="1"/>
</dbReference>
<sequence length="612" mass="70724">MGLTTPNMDDNDNDDDLEAELRKIQEDAGDGQTKLTRKTDPRPIQDLNSFHMDVSKLLAGIEKPINDEDLSDEDDPDVLAELNGIYGELANTGNENSLQQEQQHQKLSTGHLLPLLEERKTMYEKVIINANNNNEAARARRLERQLKVIQQLLQSVKTGIPINEDDIPPELLQDETLEILARASVSTPYEQAKGEENENKNFVVKAPGSTTVMEALQQQEELNKRCEEATVSDDHSKAQRTERLSKIPKQPNENDFEMLDEDLELLHSDRDTIYRRLQENLLHQIQLCARNQQVYAQMDDQEQSLGYKQLEQRCQRDLESLRKCFQHGSKPPLFHYESRKMNIIQINNDLAENDIEITVIRGINYPIPQGYTDKTLETFVHIAFPYPSETSQQGKTKRVLGAQNPEYFEIFKFHIKRNDAKFKRLMSRKELKLIIYYRSGFMKMNEKILGTSSIKLQSLEDNCTIHESVDLYEHEHKKRIEGKIECKIRIREALGQKKISEVVSQRWLVIDQFKEFSSKQNAKLVGSVTTLAQLVPTAIMYGTLTLSLGKDYHNNNTDNLTEQWYISDTIQRQNLIRSWGNHWSGNHWNSGYYGKLLSILQLWLLLGDLNLV</sequence>
<dbReference type="Gene3D" id="2.60.40.150">
    <property type="entry name" value="C2 domain"/>
    <property type="match status" value="1"/>
</dbReference>
<dbReference type="SMART" id="SM00685">
    <property type="entry name" value="DM14"/>
    <property type="match status" value="1"/>
</dbReference>
<comment type="similarity">
    <text evidence="1">Belongs to the CC2D1 family.</text>
</comment>
<protein>
    <recommendedName>
        <fullName evidence="3">C2 domain-containing protein</fullName>
    </recommendedName>
</protein>
<reference evidence="4" key="1">
    <citation type="submission" date="2021-02" db="EMBL/GenBank/DDBJ databases">
        <authorList>
            <person name="Nowell W R."/>
        </authorList>
    </citation>
    <scope>NUCLEOTIDE SEQUENCE</scope>
</reference>
<dbReference type="InterPro" id="IPR006608">
    <property type="entry name" value="CC2D1A/B_DM14"/>
</dbReference>
<dbReference type="PANTHER" id="PTHR13076:SF9">
    <property type="entry name" value="COILED-COIL AND C2 DOMAIN-CONTAINING PROTEIN 1-LIKE"/>
    <property type="match status" value="1"/>
</dbReference>
<dbReference type="Proteomes" id="UP000681722">
    <property type="component" value="Unassembled WGS sequence"/>
</dbReference>
<dbReference type="OrthoDB" id="19996at2759"/>
<dbReference type="EMBL" id="CAJNOQ010000624">
    <property type="protein sequence ID" value="CAF0821776.1"/>
    <property type="molecule type" value="Genomic_DNA"/>
</dbReference>
<evidence type="ECO:0000313" key="6">
    <source>
        <dbReference type="Proteomes" id="UP000663829"/>
    </source>
</evidence>
<dbReference type="Pfam" id="PF00168">
    <property type="entry name" value="C2"/>
    <property type="match status" value="1"/>
</dbReference>
<proteinExistence type="inferred from homology"/>
<feature type="region of interest" description="Disordered" evidence="2">
    <location>
        <begin position="1"/>
        <end position="46"/>
    </location>
</feature>
<organism evidence="4 6">
    <name type="scientific">Didymodactylos carnosus</name>
    <dbReference type="NCBI Taxonomy" id="1234261"/>
    <lineage>
        <taxon>Eukaryota</taxon>
        <taxon>Metazoa</taxon>
        <taxon>Spiralia</taxon>
        <taxon>Gnathifera</taxon>
        <taxon>Rotifera</taxon>
        <taxon>Eurotatoria</taxon>
        <taxon>Bdelloidea</taxon>
        <taxon>Philodinida</taxon>
        <taxon>Philodinidae</taxon>
        <taxon>Didymodactylos</taxon>
    </lineage>
</organism>
<gene>
    <name evidence="4" type="ORF">GPM918_LOCUS4583</name>
    <name evidence="5" type="ORF">SRO942_LOCUS4584</name>
</gene>
<feature type="domain" description="C2" evidence="3">
    <location>
        <begin position="340"/>
        <end position="469"/>
    </location>
</feature>
<dbReference type="SUPFAM" id="SSF49562">
    <property type="entry name" value="C2 domain (Calcium/lipid-binding domain, CaLB)"/>
    <property type="match status" value="1"/>
</dbReference>
<feature type="region of interest" description="Disordered" evidence="2">
    <location>
        <begin position="227"/>
        <end position="253"/>
    </location>
</feature>
<feature type="compositionally biased region" description="Basic and acidic residues" evidence="2">
    <location>
        <begin position="227"/>
        <end position="245"/>
    </location>
</feature>
<dbReference type="Proteomes" id="UP000663829">
    <property type="component" value="Unassembled WGS sequence"/>
</dbReference>
<dbReference type="PANTHER" id="PTHR13076">
    <property type="entry name" value="COILED-COIL AND C2 DOMAIN-CONTAINING PROTEIN 1-LIKE"/>
    <property type="match status" value="1"/>
</dbReference>
<name>A0A813U735_9BILA</name>
<evidence type="ECO:0000313" key="4">
    <source>
        <dbReference type="EMBL" id="CAF0821776.1"/>
    </source>
</evidence>
<accession>A0A813U735</accession>
<dbReference type="InterPro" id="IPR039725">
    <property type="entry name" value="CC2D1A/B"/>
</dbReference>
<keyword evidence="6" id="KW-1185">Reference proteome</keyword>
<dbReference type="InterPro" id="IPR000008">
    <property type="entry name" value="C2_dom"/>
</dbReference>
<dbReference type="GO" id="GO:0001227">
    <property type="term" value="F:DNA-binding transcription repressor activity, RNA polymerase II-specific"/>
    <property type="evidence" value="ECO:0007669"/>
    <property type="project" value="InterPro"/>
</dbReference>
<comment type="caution">
    <text evidence="4">The sequence shown here is derived from an EMBL/GenBank/DDBJ whole genome shotgun (WGS) entry which is preliminary data.</text>
</comment>
<dbReference type="InterPro" id="IPR035892">
    <property type="entry name" value="C2_domain_sf"/>
</dbReference>
<evidence type="ECO:0000256" key="2">
    <source>
        <dbReference type="SAM" id="MobiDB-lite"/>
    </source>
</evidence>
<evidence type="ECO:0000313" key="5">
    <source>
        <dbReference type="EMBL" id="CAF3608237.1"/>
    </source>
</evidence>
<feature type="compositionally biased region" description="Acidic residues" evidence="2">
    <location>
        <begin position="9"/>
        <end position="18"/>
    </location>
</feature>